<dbReference type="NCBIfam" id="NF003220">
    <property type="entry name" value="PRK04192.1"/>
    <property type="match status" value="1"/>
</dbReference>
<dbReference type="EMBL" id="QHKI01000013">
    <property type="protein sequence ID" value="RSM85155.1"/>
    <property type="molecule type" value="Genomic_DNA"/>
</dbReference>
<dbReference type="Pfam" id="PF22919">
    <property type="entry name" value="ATP-synt_VA_C"/>
    <property type="match status" value="1"/>
</dbReference>
<dbReference type="PANTHER" id="PTHR43607:SF1">
    <property type="entry name" value="H(+)-TRANSPORTING TWO-SECTOR ATPASE"/>
    <property type="match status" value="1"/>
</dbReference>
<evidence type="ECO:0000256" key="5">
    <source>
        <dbReference type="ARBA" id="ARBA00022967"/>
    </source>
</evidence>
<dbReference type="CDD" id="cd01134">
    <property type="entry name" value="V_A-ATPase_A"/>
    <property type="match status" value="1"/>
</dbReference>
<keyword evidence="2" id="KW-0813">Transport</keyword>
<sequence>MDTVTGRITRVAGPLVQARDAGDVAMFDLVHLGPGNLPAEIVAVQDGVLTMQAYEYTGGRAPGESVRPAGHPLSARLGPHLLGGVFDGLLRPLSGVPARLVPGQATQTDTTLRSFKPSVHNGAEVNEGEVVGVVETGGLDYRILVPPGVTGRIEWLAEPGPQSADQVLARVGDTEITMTTTWPIRQPKPHRERVTNVQPLRTGQRVLDLLFPIARGGTAAVPGGFGTGKTVLLQQLAKWCDADVIVYVGCGERGNEMAEVVAELFELADPRRPGALLADRSVIIANTSNMPMMAREASIYTGVTVAEHFRDMGYDAIVIADSTSRWAEALREFASRTGALPAEEGYPANMGSALAAFYERAGTVRTLGGDLGSVTVVGAVSPPGGDMTEPVTALTERFVRCRWTLDRDLAYARHYPAVAWAGSYSLDADAVGSYHAANGDPEWSSRRAKVSGLLAEAARLADLAELIGVSALPGHERMVVLAGRLIREGVLQQSALSTTDASCSDEKAAALVDCVLAVVDACQRSVAAGTPAERAEELDFSPVLRAREETGPDDVVGVSQRRDVVLARLRELS</sequence>
<dbReference type="InterPro" id="IPR000194">
    <property type="entry name" value="ATPase_F1/V1/A1_a/bsu_nucl-bd"/>
</dbReference>
<accession>A0A428ZAR4</accession>
<reference evidence="9 10" key="1">
    <citation type="submission" date="2018-05" db="EMBL/GenBank/DDBJ databases">
        <title>Evolution of GPA BGCs.</title>
        <authorList>
            <person name="Waglechner N."/>
            <person name="Wright G.D."/>
        </authorList>
    </citation>
    <scope>NUCLEOTIDE SEQUENCE [LARGE SCALE GENOMIC DNA]</scope>
    <source>
        <strain evidence="9 10">A82846</strain>
    </source>
</reference>
<dbReference type="Proteomes" id="UP000287547">
    <property type="component" value="Unassembled WGS sequence"/>
</dbReference>
<proteinExistence type="inferred from homology"/>
<dbReference type="InterPro" id="IPR055190">
    <property type="entry name" value="ATP-synt_VA_C"/>
</dbReference>
<name>A0A428ZAR4_KIBAR</name>
<dbReference type="SUPFAM" id="SSF47917">
    <property type="entry name" value="C-terminal domain of alpha and beta subunits of F1 ATP synthase"/>
    <property type="match status" value="1"/>
</dbReference>
<keyword evidence="4" id="KW-0067">ATP-binding</keyword>
<evidence type="ECO:0000256" key="6">
    <source>
        <dbReference type="ARBA" id="ARBA00023065"/>
    </source>
</evidence>
<evidence type="ECO:0000256" key="3">
    <source>
        <dbReference type="ARBA" id="ARBA00022741"/>
    </source>
</evidence>
<dbReference type="InterPro" id="IPR024034">
    <property type="entry name" value="ATPase_F1/V1_b/a_C"/>
</dbReference>
<dbReference type="PANTHER" id="PTHR43607">
    <property type="entry name" value="V-TYPE PROTON ATPASE CATALYTIC SUBUNIT A"/>
    <property type="match status" value="1"/>
</dbReference>
<evidence type="ECO:0000256" key="7">
    <source>
        <dbReference type="ARBA" id="ARBA00023310"/>
    </source>
</evidence>
<organism evidence="9 10">
    <name type="scientific">Kibdelosporangium aridum</name>
    <dbReference type="NCBI Taxonomy" id="2030"/>
    <lineage>
        <taxon>Bacteria</taxon>
        <taxon>Bacillati</taxon>
        <taxon>Actinomycetota</taxon>
        <taxon>Actinomycetes</taxon>
        <taxon>Pseudonocardiales</taxon>
        <taxon>Pseudonocardiaceae</taxon>
        <taxon>Kibdelosporangium</taxon>
    </lineage>
</organism>
<evidence type="ECO:0000256" key="4">
    <source>
        <dbReference type="ARBA" id="ARBA00022840"/>
    </source>
</evidence>
<protein>
    <submittedName>
        <fullName evidence="9">ATPase</fullName>
    </submittedName>
</protein>
<keyword evidence="6" id="KW-0406">Ion transport</keyword>
<dbReference type="GO" id="GO:0046961">
    <property type="term" value="F:proton-transporting ATPase activity, rotational mechanism"/>
    <property type="evidence" value="ECO:0007669"/>
    <property type="project" value="InterPro"/>
</dbReference>
<dbReference type="Pfam" id="PF16886">
    <property type="entry name" value="ATP-synt_ab_Xtn"/>
    <property type="match status" value="1"/>
</dbReference>
<dbReference type="InterPro" id="IPR003593">
    <property type="entry name" value="AAA+_ATPase"/>
</dbReference>
<feature type="domain" description="AAA+ ATPase" evidence="8">
    <location>
        <begin position="215"/>
        <end position="409"/>
    </location>
</feature>
<dbReference type="OrthoDB" id="9801639at2"/>
<comment type="similarity">
    <text evidence="1">Belongs to the ATPase alpha/beta chains family.</text>
</comment>
<evidence type="ECO:0000256" key="1">
    <source>
        <dbReference type="ARBA" id="ARBA00008936"/>
    </source>
</evidence>
<keyword evidence="5" id="KW-1278">Translocase</keyword>
<dbReference type="Gene3D" id="3.40.50.300">
    <property type="entry name" value="P-loop containing nucleotide triphosphate hydrolases"/>
    <property type="match status" value="1"/>
</dbReference>
<dbReference type="GO" id="GO:0006754">
    <property type="term" value="P:ATP biosynthetic process"/>
    <property type="evidence" value="ECO:0007669"/>
    <property type="project" value="UniProtKB-KW"/>
</dbReference>
<dbReference type="Gene3D" id="2.40.50.100">
    <property type="match status" value="1"/>
</dbReference>
<keyword evidence="3" id="KW-0547">Nucleotide-binding</keyword>
<dbReference type="SUPFAM" id="SSF52540">
    <property type="entry name" value="P-loop containing nucleoside triphosphate hydrolases"/>
    <property type="match status" value="1"/>
</dbReference>
<dbReference type="CDD" id="cd18111">
    <property type="entry name" value="ATP-synt_V_A-type_alpha_C"/>
    <property type="match status" value="1"/>
</dbReference>
<comment type="caution">
    <text evidence="9">The sequence shown here is derived from an EMBL/GenBank/DDBJ whole genome shotgun (WGS) entry which is preliminary data.</text>
</comment>
<dbReference type="InterPro" id="IPR027417">
    <property type="entry name" value="P-loop_NTPase"/>
</dbReference>
<evidence type="ECO:0000313" key="10">
    <source>
        <dbReference type="Proteomes" id="UP000287547"/>
    </source>
</evidence>
<dbReference type="Gene3D" id="2.40.30.20">
    <property type="match status" value="1"/>
</dbReference>
<dbReference type="Gene3D" id="1.10.1140.10">
    <property type="entry name" value="Bovine Mitochondrial F1-atpase, Atp Synthase Beta Chain, Chain D, domain 3"/>
    <property type="match status" value="1"/>
</dbReference>
<gene>
    <name evidence="9" type="ORF">DMH04_17790</name>
</gene>
<evidence type="ECO:0000256" key="2">
    <source>
        <dbReference type="ARBA" id="ARBA00022448"/>
    </source>
</evidence>
<evidence type="ECO:0000313" key="9">
    <source>
        <dbReference type="EMBL" id="RSM85155.1"/>
    </source>
</evidence>
<dbReference type="Pfam" id="PF00006">
    <property type="entry name" value="ATP-synt_ab"/>
    <property type="match status" value="1"/>
</dbReference>
<dbReference type="InterPro" id="IPR022878">
    <property type="entry name" value="V-ATPase_asu"/>
</dbReference>
<dbReference type="InterPro" id="IPR031686">
    <property type="entry name" value="ATP-synth_a_Xtn"/>
</dbReference>
<dbReference type="GO" id="GO:0005524">
    <property type="term" value="F:ATP binding"/>
    <property type="evidence" value="ECO:0007669"/>
    <property type="project" value="UniProtKB-KW"/>
</dbReference>
<evidence type="ECO:0000259" key="8">
    <source>
        <dbReference type="SMART" id="SM00382"/>
    </source>
</evidence>
<keyword evidence="7" id="KW-0066">ATP synthesis</keyword>
<dbReference type="AlphaFoldDB" id="A0A428ZAR4"/>
<dbReference type="InterPro" id="IPR023366">
    <property type="entry name" value="ATP_synth_asu-like_sf"/>
</dbReference>
<dbReference type="SMART" id="SM00382">
    <property type="entry name" value="AAA"/>
    <property type="match status" value="1"/>
</dbReference>